<accession>A0A6M3LZ82</accession>
<protein>
    <submittedName>
        <fullName evidence="1">Uncharacterized protein</fullName>
    </submittedName>
</protein>
<sequence length="89" mass="10356">MKNIGQMMVDRIPTGSDLRKMALRDSTDVMLHPELEELPEKPQVVEHIHRTSNMSSKDFRALEQVILKVDYLEKKLNAKKPGKQYTKYS</sequence>
<gene>
    <name evidence="1" type="ORF">MM415B05747_0001</name>
</gene>
<dbReference type="EMBL" id="MT143548">
    <property type="protein sequence ID" value="QJA98045.1"/>
    <property type="molecule type" value="Genomic_DNA"/>
</dbReference>
<proteinExistence type="predicted"/>
<dbReference type="AlphaFoldDB" id="A0A6M3LZ82"/>
<reference evidence="1" key="1">
    <citation type="submission" date="2020-03" db="EMBL/GenBank/DDBJ databases">
        <title>The deep terrestrial virosphere.</title>
        <authorList>
            <person name="Holmfeldt K."/>
            <person name="Nilsson E."/>
            <person name="Simone D."/>
            <person name="Lopez-Fernandez M."/>
            <person name="Wu X."/>
            <person name="de Brujin I."/>
            <person name="Lundin D."/>
            <person name="Andersson A."/>
            <person name="Bertilsson S."/>
            <person name="Dopson M."/>
        </authorList>
    </citation>
    <scope>NUCLEOTIDE SEQUENCE</scope>
    <source>
        <strain evidence="1">MM415B05747</strain>
    </source>
</reference>
<name>A0A6M3LZ82_9ZZZZ</name>
<organism evidence="1">
    <name type="scientific">viral metagenome</name>
    <dbReference type="NCBI Taxonomy" id="1070528"/>
    <lineage>
        <taxon>unclassified sequences</taxon>
        <taxon>metagenomes</taxon>
        <taxon>organismal metagenomes</taxon>
    </lineage>
</organism>
<evidence type="ECO:0000313" key="1">
    <source>
        <dbReference type="EMBL" id="QJA98045.1"/>
    </source>
</evidence>